<dbReference type="InterPro" id="IPR049492">
    <property type="entry name" value="BD-FAE-like_dom"/>
</dbReference>
<dbReference type="SUPFAM" id="SSF53474">
    <property type="entry name" value="alpha/beta-Hydrolases"/>
    <property type="match status" value="1"/>
</dbReference>
<dbReference type="InterPro" id="IPR050300">
    <property type="entry name" value="GDXG_lipolytic_enzyme"/>
</dbReference>
<feature type="domain" description="BD-FAE-like" evidence="2">
    <location>
        <begin position="65"/>
        <end position="261"/>
    </location>
</feature>
<evidence type="ECO:0000313" key="3">
    <source>
        <dbReference type="EMBL" id="TCK85494.1"/>
    </source>
</evidence>
<dbReference type="AlphaFoldDB" id="A0A4R1M3P9"/>
<dbReference type="PANTHER" id="PTHR48081">
    <property type="entry name" value="AB HYDROLASE SUPERFAMILY PROTEIN C4A8.06C"/>
    <property type="match status" value="1"/>
</dbReference>
<sequence>MIFKNLILYTVISVVSIPVFGQVTIDLYDGSVPNSRNSEVVEVSPAANDGTPRVSGVTRPQIIAFLPEKDNNTGKAAIIFPGGGYSVLAIDHEGYAIAKRLNEEGISAFVVKYRLPSDKIMEDKSIGPLQDAQRAIQLVRERAAEWGISTNEIGIVGSSAGGHLASTLGTHYQKALIPNPKNTSLRPDFMLLLYPVISMDPVITHKGSQVNLLGVSPSASQITNFSNDKQVSDDTPPTFIVHAKDDKVVPIANSERFRDALTSHHVPVKLLVYDEGGHGFGLNNKTTTDQWFDHFMEWFKTID</sequence>
<dbReference type="OrthoDB" id="9794725at2"/>
<evidence type="ECO:0000256" key="1">
    <source>
        <dbReference type="ARBA" id="ARBA00022801"/>
    </source>
</evidence>
<name>A0A4R1M3P9_9SPHI</name>
<proteinExistence type="predicted"/>
<protein>
    <submittedName>
        <fullName evidence="3">Acetyl esterase/lipase</fullName>
    </submittedName>
</protein>
<keyword evidence="4" id="KW-1185">Reference proteome</keyword>
<reference evidence="3 4" key="1">
    <citation type="submission" date="2019-03" db="EMBL/GenBank/DDBJ databases">
        <title>Genomic Encyclopedia of Archaeal and Bacterial Type Strains, Phase II (KMG-II): from individual species to whole genera.</title>
        <authorList>
            <person name="Goeker M."/>
        </authorList>
    </citation>
    <scope>NUCLEOTIDE SEQUENCE [LARGE SCALE GENOMIC DNA]</scope>
    <source>
        <strain evidence="3 4">DSM 22554</strain>
    </source>
</reference>
<comment type="caution">
    <text evidence="3">The sequence shown here is derived from an EMBL/GenBank/DDBJ whole genome shotgun (WGS) entry which is preliminary data.</text>
</comment>
<dbReference type="RefSeq" id="WP_132221740.1">
    <property type="nucleotide sequence ID" value="NZ_SMGO01000001.1"/>
</dbReference>
<evidence type="ECO:0000313" key="4">
    <source>
        <dbReference type="Proteomes" id="UP000294616"/>
    </source>
</evidence>
<gene>
    <name evidence="3" type="ORF">C8N28_0802</name>
</gene>
<evidence type="ECO:0000259" key="2">
    <source>
        <dbReference type="Pfam" id="PF20434"/>
    </source>
</evidence>
<organism evidence="3 4">
    <name type="scientific">Albibacterium bauzanense</name>
    <dbReference type="NCBI Taxonomy" id="653929"/>
    <lineage>
        <taxon>Bacteria</taxon>
        <taxon>Pseudomonadati</taxon>
        <taxon>Bacteroidota</taxon>
        <taxon>Sphingobacteriia</taxon>
        <taxon>Sphingobacteriales</taxon>
        <taxon>Sphingobacteriaceae</taxon>
        <taxon>Albibacterium</taxon>
    </lineage>
</organism>
<dbReference type="InterPro" id="IPR029058">
    <property type="entry name" value="AB_hydrolase_fold"/>
</dbReference>
<dbReference type="EMBL" id="SMGO01000001">
    <property type="protein sequence ID" value="TCK85494.1"/>
    <property type="molecule type" value="Genomic_DNA"/>
</dbReference>
<dbReference type="PANTHER" id="PTHR48081:SF6">
    <property type="entry name" value="PEPTIDASE S9 PROLYL OLIGOPEPTIDASE CATALYTIC DOMAIN-CONTAINING PROTEIN"/>
    <property type="match status" value="1"/>
</dbReference>
<keyword evidence="1" id="KW-0378">Hydrolase</keyword>
<dbReference type="Gene3D" id="3.40.50.1820">
    <property type="entry name" value="alpha/beta hydrolase"/>
    <property type="match status" value="1"/>
</dbReference>
<dbReference type="GO" id="GO:0016787">
    <property type="term" value="F:hydrolase activity"/>
    <property type="evidence" value="ECO:0007669"/>
    <property type="project" value="UniProtKB-KW"/>
</dbReference>
<accession>A0A4R1M3P9</accession>
<dbReference type="Proteomes" id="UP000294616">
    <property type="component" value="Unassembled WGS sequence"/>
</dbReference>
<dbReference type="Pfam" id="PF20434">
    <property type="entry name" value="BD-FAE"/>
    <property type="match status" value="1"/>
</dbReference>